<evidence type="ECO:0000256" key="3">
    <source>
        <dbReference type="ARBA" id="ARBA00023242"/>
    </source>
</evidence>
<dbReference type="AlphaFoldDB" id="A0A6M2DMI8"/>
<feature type="domain" description="BRCT" evidence="6">
    <location>
        <begin position="321"/>
        <end position="414"/>
    </location>
</feature>
<evidence type="ECO:0000256" key="4">
    <source>
        <dbReference type="HAMAP-Rule" id="MF_03028"/>
    </source>
</evidence>
<dbReference type="GO" id="GO:0030687">
    <property type="term" value="C:preribosome, large subunit precursor"/>
    <property type="evidence" value="ECO:0007669"/>
    <property type="project" value="UniProtKB-UniRule"/>
</dbReference>
<sequence>MVANRKKKYESGEGSLFISRKAALRKLQLTLKDFRRLCIIKGIYPREPRNRKRAQKGSTGIKTLYHKKDIQFLMHEPIIWKLREYKIFSRKVGRAKAMRDFAAMKRYLASHPVIKLDHIVKERYPTFVDALRDLDDCLTLCFLFSTFPSMPHVPREHSLLCRRLTVEFMHAIIAGKFLRKVFISIKGYYYQAEIKGQTITWIVPHHFAFEPQQKNEVDFKVMSTFVEFYTVMLGFVNFQLYHMLNMFYPPKFSNITSNDNDASLIDEETFVAERVAALNIPLSKIRENVDDNEDVDIDSFPEVEDPQKMEEAKEEFEKVKKLKTLFKGLKIYVNREVPREPVVFLIKSFGGEVSWDKMLFVGSTFDEDDETITHQIIDRPSVDKKYISRYYVQPQWIFDCVNARSLLPTTDYLMGATLPPHLSPFVDKNRERDYVPPEEAAMLDPELLQKQEKEDASESESESEAEDKDGKALPKKKIEEVKTKKKQKTKTQNDVTDIEKPKEEHIEDPEELRNAKKKKMAVKSGEVHKEDPWESKRQEKQEYRLREKMIKKKHKNLYKSMMQSRQEKAKEIWLLKKKRRLHDENEKVNRKNKKKEAQGKFVMAAKE</sequence>
<feature type="region of interest" description="Disordered" evidence="5">
    <location>
        <begin position="581"/>
        <end position="607"/>
    </location>
</feature>
<protein>
    <recommendedName>
        <fullName evidence="4">Pescadillo homolog</fullName>
    </recommendedName>
</protein>
<dbReference type="PANTHER" id="PTHR12221">
    <property type="entry name" value="PESCADILLO - RELATED"/>
    <property type="match status" value="1"/>
</dbReference>
<dbReference type="GO" id="GO:0043021">
    <property type="term" value="F:ribonucleoprotein complex binding"/>
    <property type="evidence" value="ECO:0007669"/>
    <property type="project" value="UniProtKB-UniRule"/>
</dbReference>
<evidence type="ECO:0000313" key="7">
    <source>
        <dbReference type="EMBL" id="NOV47144.1"/>
    </source>
</evidence>
<feature type="region of interest" description="Disordered" evidence="5">
    <location>
        <begin position="439"/>
        <end position="540"/>
    </location>
</feature>
<dbReference type="InterPro" id="IPR001357">
    <property type="entry name" value="BRCT_dom"/>
</dbReference>
<dbReference type="GO" id="GO:0005654">
    <property type="term" value="C:nucleoplasm"/>
    <property type="evidence" value="ECO:0007669"/>
    <property type="project" value="UniProtKB-SubCell"/>
</dbReference>
<dbReference type="FunFam" id="3.40.50.10190:FF:000002">
    <property type="entry name" value="Pescadillo homolog"/>
    <property type="match status" value="1"/>
</dbReference>
<dbReference type="PROSITE" id="PS50172">
    <property type="entry name" value="BRCT"/>
    <property type="match status" value="1"/>
</dbReference>
<feature type="compositionally biased region" description="Basic and acidic residues" evidence="5">
    <location>
        <begin position="447"/>
        <end position="456"/>
    </location>
</feature>
<dbReference type="Pfam" id="PF06732">
    <property type="entry name" value="Pescadillo_N"/>
    <property type="match status" value="1"/>
</dbReference>
<dbReference type="EMBL" id="GIIL01003418">
    <property type="protein sequence ID" value="NOV47144.1"/>
    <property type="molecule type" value="Transcribed_RNA"/>
</dbReference>
<proteinExistence type="inferred from homology"/>
<reference evidence="7" key="1">
    <citation type="submission" date="2020-03" db="EMBL/GenBank/DDBJ databases">
        <title>Transcriptomic Profiling of the Digestive Tract of the Rat Flea, Xenopsylla cheopis, Following Blood Feeding and Infection with Yersinia pestis.</title>
        <authorList>
            <person name="Bland D.M."/>
            <person name="Martens C.A."/>
            <person name="Virtaneva K."/>
            <person name="Kanakabandi K."/>
            <person name="Long D."/>
            <person name="Rosenke R."/>
            <person name="Saturday G.A."/>
            <person name="Hoyt F.H."/>
            <person name="Bruno D.P."/>
            <person name="Ribeiro J.M.C."/>
            <person name="Hinnebusch J."/>
        </authorList>
    </citation>
    <scope>NUCLEOTIDE SEQUENCE</scope>
</reference>
<dbReference type="InterPro" id="IPR036420">
    <property type="entry name" value="BRCT_dom_sf"/>
</dbReference>
<comment type="similarity">
    <text evidence="4">Belongs to the pescadillo family.</text>
</comment>
<feature type="compositionally biased region" description="Basic and acidic residues" evidence="5">
    <location>
        <begin position="468"/>
        <end position="482"/>
    </location>
</feature>
<dbReference type="Pfam" id="PF16589">
    <property type="entry name" value="BRCT_2"/>
    <property type="match status" value="1"/>
</dbReference>
<dbReference type="CDD" id="cd17709">
    <property type="entry name" value="BRCT_pescadillo_like"/>
    <property type="match status" value="1"/>
</dbReference>
<dbReference type="SUPFAM" id="SSF52113">
    <property type="entry name" value="BRCT domain"/>
    <property type="match status" value="1"/>
</dbReference>
<comment type="subcellular location">
    <subcellularLocation>
        <location evidence="4">Nucleus</location>
        <location evidence="4">Nucleolus</location>
    </subcellularLocation>
    <subcellularLocation>
        <location evidence="4">Nucleus</location>
        <location evidence="4">Nucleoplasm</location>
    </subcellularLocation>
</comment>
<feature type="compositionally biased region" description="Acidic residues" evidence="5">
    <location>
        <begin position="457"/>
        <end position="467"/>
    </location>
</feature>
<feature type="compositionally biased region" description="Basic and acidic residues" evidence="5">
    <location>
        <begin position="525"/>
        <end position="540"/>
    </location>
</feature>
<dbReference type="PANTHER" id="PTHR12221:SF6">
    <property type="entry name" value="PESCADILLO HOMOLOG"/>
    <property type="match status" value="1"/>
</dbReference>
<dbReference type="SMART" id="SM00292">
    <property type="entry name" value="BRCT"/>
    <property type="match status" value="1"/>
</dbReference>
<dbReference type="GO" id="GO:0000466">
    <property type="term" value="P:maturation of 5.8S rRNA from tricistronic rRNA transcript (SSU-rRNA, 5.8S rRNA, LSU-rRNA)"/>
    <property type="evidence" value="ECO:0007669"/>
    <property type="project" value="UniProtKB-UniRule"/>
</dbReference>
<evidence type="ECO:0000256" key="1">
    <source>
        <dbReference type="ARBA" id="ARBA00022517"/>
    </source>
</evidence>
<dbReference type="GO" id="GO:0070545">
    <property type="term" value="C:PeBoW complex"/>
    <property type="evidence" value="ECO:0007669"/>
    <property type="project" value="TreeGrafter"/>
</dbReference>
<evidence type="ECO:0000256" key="2">
    <source>
        <dbReference type="ARBA" id="ARBA00022552"/>
    </source>
</evidence>
<keyword evidence="1 4" id="KW-0690">Ribosome biogenesis</keyword>
<dbReference type="GO" id="GO:0000463">
    <property type="term" value="P:maturation of LSU-rRNA from tricistronic rRNA transcript (SSU-rRNA, 5.8S rRNA, LSU-rRNA)"/>
    <property type="evidence" value="ECO:0007669"/>
    <property type="project" value="UniProtKB-UniRule"/>
</dbReference>
<dbReference type="GO" id="GO:0003723">
    <property type="term" value="F:RNA binding"/>
    <property type="evidence" value="ECO:0007669"/>
    <property type="project" value="TreeGrafter"/>
</dbReference>
<dbReference type="InterPro" id="IPR010613">
    <property type="entry name" value="PES"/>
</dbReference>
<evidence type="ECO:0000259" key="6">
    <source>
        <dbReference type="PROSITE" id="PS50172"/>
    </source>
</evidence>
<name>A0A6M2DMI8_XENCH</name>
<keyword evidence="3 4" id="KW-0539">Nucleus</keyword>
<evidence type="ECO:0000256" key="5">
    <source>
        <dbReference type="SAM" id="MobiDB-lite"/>
    </source>
</evidence>
<keyword evidence="2 4" id="KW-0698">rRNA processing</keyword>
<dbReference type="Gene3D" id="3.40.50.10190">
    <property type="entry name" value="BRCT domain"/>
    <property type="match status" value="1"/>
</dbReference>
<accession>A0A6M2DMI8</accession>
<dbReference type="HAMAP" id="MF_03028">
    <property type="entry name" value="Pescadillo"/>
    <property type="match status" value="1"/>
</dbReference>
<comment type="function">
    <text evidence="4">Required for maturation of ribosomal RNAs and formation of the large ribosomal subunit.</text>
</comment>
<organism evidence="7">
    <name type="scientific">Xenopsylla cheopis</name>
    <name type="common">Oriental rat flea</name>
    <name type="synonym">Pulex cheopis</name>
    <dbReference type="NCBI Taxonomy" id="163159"/>
    <lineage>
        <taxon>Eukaryota</taxon>
        <taxon>Metazoa</taxon>
        <taxon>Ecdysozoa</taxon>
        <taxon>Arthropoda</taxon>
        <taxon>Hexapoda</taxon>
        <taxon>Insecta</taxon>
        <taxon>Pterygota</taxon>
        <taxon>Neoptera</taxon>
        <taxon>Endopterygota</taxon>
        <taxon>Siphonaptera</taxon>
        <taxon>Pulicidae</taxon>
        <taxon>Xenopsyllinae</taxon>
        <taxon>Xenopsylla</taxon>
    </lineage>
</organism>